<dbReference type="InterPro" id="IPR024560">
    <property type="entry name" value="UPF0313_C"/>
</dbReference>
<dbReference type="HAMAP" id="MF_01251">
    <property type="entry name" value="UPF0313"/>
    <property type="match status" value="1"/>
</dbReference>
<gene>
    <name evidence="9" type="ORF">PAND9192_03882</name>
</gene>
<dbReference type="InterPro" id="IPR023404">
    <property type="entry name" value="rSAM_horseshoe"/>
</dbReference>
<dbReference type="PROSITE" id="PS01278">
    <property type="entry name" value="MTTASE_RADICAL"/>
    <property type="match status" value="1"/>
</dbReference>
<comment type="cofactor">
    <cofactor evidence="6">
        <name>[4Fe-4S] cluster</name>
        <dbReference type="ChEBI" id="CHEBI:49883"/>
    </cofactor>
    <text evidence="6">Binds 1 [4Fe-4S] cluster. The cluster is coordinated with 3 cysteines and an exchangeable S-adenosyl-L-methionine.</text>
</comment>
<evidence type="ECO:0000256" key="3">
    <source>
        <dbReference type="ARBA" id="ARBA00022723"/>
    </source>
</evidence>
<keyword evidence="5 6" id="KW-0411">Iron-sulfur</keyword>
<evidence type="ECO:0000313" key="9">
    <source>
        <dbReference type="EMBL" id="SMY38829.1"/>
    </source>
</evidence>
<dbReference type="SMART" id="SM00729">
    <property type="entry name" value="Elp3"/>
    <property type="match status" value="1"/>
</dbReference>
<dbReference type="Pfam" id="PF11842">
    <property type="entry name" value="DUF3362"/>
    <property type="match status" value="1"/>
</dbReference>
<evidence type="ECO:0000256" key="1">
    <source>
        <dbReference type="ARBA" id="ARBA00022485"/>
    </source>
</evidence>
<dbReference type="SFLD" id="SFLDG01069">
    <property type="entry name" value="UPF0313"/>
    <property type="match status" value="1"/>
</dbReference>
<keyword evidence="2 6" id="KW-0949">S-adenosyl-L-methionine</keyword>
<keyword evidence="1 6" id="KW-0004">4Fe-4S</keyword>
<organism evidence="9 10">
    <name type="scientific">Photobacterium andalusiense</name>
    <dbReference type="NCBI Taxonomy" id="2204296"/>
    <lineage>
        <taxon>Bacteria</taxon>
        <taxon>Pseudomonadati</taxon>
        <taxon>Pseudomonadota</taxon>
        <taxon>Gammaproteobacteria</taxon>
        <taxon>Vibrionales</taxon>
        <taxon>Vibrionaceae</taxon>
        <taxon>Photobacterium</taxon>
    </lineage>
</organism>
<dbReference type="GO" id="GO:0005506">
    <property type="term" value="F:iron ion binding"/>
    <property type="evidence" value="ECO:0007669"/>
    <property type="project" value="UniProtKB-UniRule"/>
</dbReference>
<feature type="domain" description="Radical SAM core" evidence="8">
    <location>
        <begin position="364"/>
        <end position="630"/>
    </location>
</feature>
<evidence type="ECO:0000259" key="8">
    <source>
        <dbReference type="PROSITE" id="PS51918"/>
    </source>
</evidence>
<dbReference type="InterPro" id="IPR006638">
    <property type="entry name" value="Elp3/MiaA/NifB-like_rSAM"/>
</dbReference>
<dbReference type="InterPro" id="IPR013704">
    <property type="entry name" value="UPF0313_N"/>
</dbReference>
<dbReference type="Gene3D" id="3.80.30.20">
    <property type="entry name" value="tm_1862 like domain"/>
    <property type="match status" value="1"/>
</dbReference>
<dbReference type="AlphaFoldDB" id="A0A1Y6MSE2"/>
<reference evidence="10" key="1">
    <citation type="submission" date="2017-06" db="EMBL/GenBank/DDBJ databases">
        <authorList>
            <person name="Rodrigo-Torres L."/>
            <person name="Arahal R.D."/>
            <person name="Lucena T."/>
        </authorList>
    </citation>
    <scope>NUCLEOTIDE SEQUENCE [LARGE SCALE GENOMIC DNA]</scope>
    <source>
        <strain evidence="10">CECT 9192</strain>
    </source>
</reference>
<accession>A0A1Y6MSE2</accession>
<dbReference type="PANTHER" id="PTHR32331:SF0">
    <property type="entry name" value="UPF0313 PROTEIN YGIQ"/>
    <property type="match status" value="1"/>
</dbReference>
<keyword evidence="4 6" id="KW-0408">Iron</keyword>
<dbReference type="GO" id="GO:0003824">
    <property type="term" value="F:catalytic activity"/>
    <property type="evidence" value="ECO:0007669"/>
    <property type="project" value="InterPro"/>
</dbReference>
<dbReference type="SUPFAM" id="SSF102114">
    <property type="entry name" value="Radical SAM enzymes"/>
    <property type="match status" value="1"/>
</dbReference>
<evidence type="ECO:0000256" key="6">
    <source>
        <dbReference type="HAMAP-Rule" id="MF_01251"/>
    </source>
</evidence>
<sequence length="813" mass="91015">MHTKVTPIDSYPKYWAECYGTAPFLPTSRKEMDALGWDSCDIIIVTGDAYVDHPSFGMAVIGRLLESQGFRVGIIAQPKWDNKDDFMALGKPNLYFGITSGNMDSMINRYTADRKLRKDDAYTPNNEGGKRPDRAVLVYSQRCREAYKEAPIVLGGIEASLRRLAHYDYWSDKVRRSVLMDAKADILLFGNAERALVEVSHRIANGEDIKSLTDIAGTAVMIKDIPERYQEIDSSRIEKPGRPMVMQNPYATEETCASNKEEKEKQPQVIHVRPSRHDAENTVVRLPSYEKLANDRILYAHASRVMHLETNPYSGRALIQKHADRELWINRAPIPLSTEEMDFVFGLPFARVPHPSYGKAKIPAYDMIKTSVNIMRGCFGGCSFCSITEHEGRIIQNRSQESILNELEDIRDKVPGFTGTISDLGGPTANMYRLGCSDTRAEANCRRPSCIFPKICEKLNTDHKHLIDLYRNARNVKGIKKIMIASGVRYDLAVESPEYVRELVTHHVGGYLKIAPEHTEKGTLDLMMKPGMGTYDRFKSMFEQYSQEAGKKQYLIPYFISAHPGSTDDDMLNLALWLKQNDYQCDQVQNFYPSPMCNATAMYHSETNPLKKVKYKGREDLFVAKGERQRRLHKALLRYHDPLNWPLIRDALTTMGKKYLIGNRPNCLVPEAGSEAEMTPAERRGSGRHGSKRFATKNPNQPDIRTDGKRPQGNRNGKPVGNGKLQPNGPRSNNTAKTGTNSNRGGSNNTSTNGNRGGSNNTSTNGNRGGSNNTSTNGNRNGKPAQSNSRPTNRNGKPGGRPNGKPTRSRSGA</sequence>
<evidence type="ECO:0000313" key="10">
    <source>
        <dbReference type="Proteomes" id="UP000195719"/>
    </source>
</evidence>
<dbReference type="PANTHER" id="PTHR32331">
    <property type="entry name" value="UPF0313 PROTEIN YGIQ"/>
    <property type="match status" value="1"/>
</dbReference>
<feature type="region of interest" description="Disordered" evidence="7">
    <location>
        <begin position="665"/>
        <end position="813"/>
    </location>
</feature>
<feature type="binding site" evidence="6">
    <location>
        <position position="378"/>
    </location>
    <ligand>
        <name>[4Fe-4S] cluster</name>
        <dbReference type="ChEBI" id="CHEBI:49883"/>
        <note>4Fe-4S-S-AdoMet</note>
    </ligand>
</feature>
<dbReference type="Pfam" id="PF04055">
    <property type="entry name" value="Radical_SAM"/>
    <property type="match status" value="1"/>
</dbReference>
<dbReference type="GO" id="GO:0051539">
    <property type="term" value="F:4 iron, 4 sulfur cluster binding"/>
    <property type="evidence" value="ECO:0007669"/>
    <property type="project" value="UniProtKB-KW"/>
</dbReference>
<dbReference type="RefSeq" id="WP_087855028.1">
    <property type="nucleotide sequence ID" value="NZ_FYAJ01000016.1"/>
</dbReference>
<proteinExistence type="inferred from homology"/>
<dbReference type="InterPro" id="IPR020612">
    <property type="entry name" value="Methylthiotransferase_CS"/>
</dbReference>
<dbReference type="InterPro" id="IPR007197">
    <property type="entry name" value="rSAM"/>
</dbReference>
<dbReference type="Pfam" id="PF08497">
    <property type="entry name" value="Radical_SAM_N"/>
    <property type="match status" value="1"/>
</dbReference>
<evidence type="ECO:0000256" key="5">
    <source>
        <dbReference type="ARBA" id="ARBA00023014"/>
    </source>
</evidence>
<evidence type="ECO:0000256" key="4">
    <source>
        <dbReference type="ARBA" id="ARBA00023004"/>
    </source>
</evidence>
<dbReference type="NCBIfam" id="TIGR03904">
    <property type="entry name" value="SAM_YgiQ"/>
    <property type="match status" value="1"/>
</dbReference>
<name>A0A1Y6MSE2_9GAMM</name>
<comment type="similarity">
    <text evidence="6">Belongs to the UPF0313 family.</text>
</comment>
<keyword evidence="10" id="KW-1185">Reference proteome</keyword>
<dbReference type="InterPro" id="IPR022946">
    <property type="entry name" value="UPF0313"/>
</dbReference>
<dbReference type="PROSITE" id="PS51918">
    <property type="entry name" value="RADICAL_SAM"/>
    <property type="match status" value="1"/>
</dbReference>
<dbReference type="EMBL" id="FYAJ01000016">
    <property type="protein sequence ID" value="SMY38829.1"/>
    <property type="molecule type" value="Genomic_DNA"/>
</dbReference>
<evidence type="ECO:0000256" key="2">
    <source>
        <dbReference type="ARBA" id="ARBA00022691"/>
    </source>
</evidence>
<dbReference type="InterPro" id="IPR058240">
    <property type="entry name" value="rSAM_sf"/>
</dbReference>
<feature type="compositionally biased region" description="Low complexity" evidence="7">
    <location>
        <begin position="738"/>
        <end position="782"/>
    </location>
</feature>
<feature type="compositionally biased region" description="Basic residues" evidence="7">
    <location>
        <begin position="686"/>
        <end position="695"/>
    </location>
</feature>
<feature type="binding site" evidence="6">
    <location>
        <position position="385"/>
    </location>
    <ligand>
        <name>[4Fe-4S] cluster</name>
        <dbReference type="ChEBI" id="CHEBI:49883"/>
        <note>4Fe-4S-S-AdoMet</note>
    </ligand>
</feature>
<feature type="binding site" evidence="6">
    <location>
        <position position="382"/>
    </location>
    <ligand>
        <name>[4Fe-4S] cluster</name>
        <dbReference type="ChEBI" id="CHEBI:49883"/>
        <note>4Fe-4S-S-AdoMet</note>
    </ligand>
</feature>
<dbReference type="Proteomes" id="UP000195719">
    <property type="component" value="Unassembled WGS sequence"/>
</dbReference>
<evidence type="ECO:0000256" key="7">
    <source>
        <dbReference type="SAM" id="MobiDB-lite"/>
    </source>
</evidence>
<dbReference type="SFLD" id="SFLDS00029">
    <property type="entry name" value="Radical_SAM"/>
    <property type="match status" value="1"/>
</dbReference>
<protein>
    <recommendedName>
        <fullName evidence="8">Radical SAM core domain-containing protein</fullName>
    </recommendedName>
</protein>
<keyword evidence="3 6" id="KW-0479">Metal-binding</keyword>